<evidence type="ECO:0000256" key="1">
    <source>
        <dbReference type="SAM" id="MobiDB-lite"/>
    </source>
</evidence>
<dbReference type="EMBL" id="CDMZ01001120">
    <property type="protein sequence ID" value="CEM27610.1"/>
    <property type="molecule type" value="Genomic_DNA"/>
</dbReference>
<dbReference type="Pfam" id="PF04151">
    <property type="entry name" value="PPC"/>
    <property type="match status" value="1"/>
</dbReference>
<feature type="region of interest" description="Disordered" evidence="1">
    <location>
        <begin position="204"/>
        <end position="223"/>
    </location>
</feature>
<dbReference type="VEuPathDB" id="CryptoDB:Cvel_21458"/>
<feature type="region of interest" description="Disordered" evidence="1">
    <location>
        <begin position="342"/>
        <end position="375"/>
    </location>
</feature>
<accession>A0A0G4GE55</accession>
<name>A0A0G4GE55_9ALVE</name>
<dbReference type="AlphaFoldDB" id="A0A0G4GE55"/>
<dbReference type="SUPFAM" id="SSF89260">
    <property type="entry name" value="Collagen-binding domain"/>
    <property type="match status" value="1"/>
</dbReference>
<gene>
    <name evidence="3" type="ORF">Cvel_21458</name>
</gene>
<sequence length="538" mass="60089">MHRIIAIRSIIAGTIDYFCSPDNSCPPPTSCEDCRNGGFSCPGFRRVRSEDSSITCSVDDCCYCYSFAQTETRDSSEIVEPRNTDTGYILRCKFDFPSAVSITFGGSPSESQQRKMCTALVNLMQTVDTDFRTAEPVGTDMNMCIQQKTNVKGYSFELECTGDGALQIPSSFFNGTDSEGEPLSPSDSIPLDAVKCGIRIDLEDSEEQDPNDTPEQAQVVPAPDTPIPWRSKFTIRTSTADPRPSFDWYRFTLASPTSLTVETFDTVISNSFPLPDTYLTLYDEQLTQLADNDNKNFFTVTSIIVVDVPAGTYFVRVSAWPGVEWFANMGYTLEITAREYEPPTQSRRLQDAQSFEDPLAAKEEEEEEKPQEGIELQEVKYTYPPQTSAFVEESPGRKDSIATAQHVDISDESKCVMVKGTLEETQHTDCYTFDSVKAGKLLSIRADVTMSPHPLILVSDMDGNPCDTREERKGCCGKSNCRQRGMCQIRTVPEAMKYIEKTWCSFDFLKPGKYSACLRRLGGPETANPYVLSWVNEN</sequence>
<dbReference type="Gene3D" id="2.60.120.380">
    <property type="match status" value="1"/>
</dbReference>
<proteinExistence type="predicted"/>
<evidence type="ECO:0000313" key="3">
    <source>
        <dbReference type="EMBL" id="CEM27610.1"/>
    </source>
</evidence>
<organism evidence="3">
    <name type="scientific">Chromera velia CCMP2878</name>
    <dbReference type="NCBI Taxonomy" id="1169474"/>
    <lineage>
        <taxon>Eukaryota</taxon>
        <taxon>Sar</taxon>
        <taxon>Alveolata</taxon>
        <taxon>Colpodellida</taxon>
        <taxon>Chromeraceae</taxon>
        <taxon>Chromera</taxon>
    </lineage>
</organism>
<protein>
    <recommendedName>
        <fullName evidence="2">Peptidase C-terminal archaeal/bacterial domain-containing protein</fullName>
    </recommendedName>
</protein>
<reference evidence="3" key="1">
    <citation type="submission" date="2014-11" db="EMBL/GenBank/DDBJ databases">
        <authorList>
            <person name="Otto D Thomas"/>
            <person name="Naeem Raeece"/>
        </authorList>
    </citation>
    <scope>NUCLEOTIDE SEQUENCE</scope>
</reference>
<evidence type="ECO:0000259" key="2">
    <source>
        <dbReference type="Pfam" id="PF04151"/>
    </source>
</evidence>
<dbReference type="InterPro" id="IPR007280">
    <property type="entry name" value="Peptidase_C_arc/bac"/>
</dbReference>
<feature type="compositionally biased region" description="Polar residues" evidence="1">
    <location>
        <begin position="343"/>
        <end position="353"/>
    </location>
</feature>
<feature type="domain" description="Peptidase C-terminal archaeal/bacterial" evidence="2">
    <location>
        <begin position="246"/>
        <end position="319"/>
    </location>
</feature>